<dbReference type="GO" id="GO:0071949">
    <property type="term" value="F:FAD binding"/>
    <property type="evidence" value="ECO:0007669"/>
    <property type="project" value="InterPro"/>
</dbReference>
<sequence>MMCSEMTCREAVLIVGGGIGGLATALSFAQAGTQVRLLEKKDSFREVGAGMQLAPNCSRLLDRLGILQQVQANAVFPKQIVWMDAMSGERLTCIDLGPEFVEQFGYPYIVVHRADLLNALYEACISNSLITLETNRTVTGVDEKPESIMVKCTNGMCYVCDMVVAADGLWSTLRKFVCDDGDPLSVGYVTYRGTVGIDQVSKEAGLENVQFWIGPDIHIVQYPVRRGELFNLGAVFKSKRLPDNTDQWGTKEELNERFSTGCEKVVQILALLQTNFRWPVYDRNPLSKWSHGRLVLMGDAAHPMLQFAAQGAAQALTDACALADAYKKHGPSNIDAIFREYEQERIPFTSKIVHFARDISKFAHQSGAAKTVRDELLRMHDMHDFDFIKWLYEEKRTESK</sequence>
<comment type="caution">
    <text evidence="7">The sequence shown here is derived from an EMBL/GenBank/DDBJ whole genome shotgun (WGS) entry which is preliminary data.</text>
</comment>
<dbReference type="SUPFAM" id="SSF54373">
    <property type="entry name" value="FAD-linked reductases, C-terminal domain"/>
    <property type="match status" value="1"/>
</dbReference>
<evidence type="ECO:0000313" key="8">
    <source>
        <dbReference type="Proteomes" id="UP000663868"/>
    </source>
</evidence>
<accession>A0A819P8C2</accession>
<keyword evidence="2" id="KW-0285">Flavoprotein</keyword>
<dbReference type="AlphaFoldDB" id="A0A819P8C2"/>
<reference evidence="7" key="1">
    <citation type="submission" date="2021-02" db="EMBL/GenBank/DDBJ databases">
        <authorList>
            <person name="Nowell W R."/>
        </authorList>
    </citation>
    <scope>NUCLEOTIDE SEQUENCE</scope>
</reference>
<evidence type="ECO:0000256" key="1">
    <source>
        <dbReference type="ARBA" id="ARBA00001974"/>
    </source>
</evidence>
<evidence type="ECO:0000259" key="6">
    <source>
        <dbReference type="Pfam" id="PF01494"/>
    </source>
</evidence>
<keyword evidence="5" id="KW-0503">Monooxygenase</keyword>
<name>A0A819P8C2_9BILA</name>
<dbReference type="PANTHER" id="PTHR13789">
    <property type="entry name" value="MONOOXYGENASE"/>
    <property type="match status" value="1"/>
</dbReference>
<evidence type="ECO:0000256" key="2">
    <source>
        <dbReference type="ARBA" id="ARBA00022630"/>
    </source>
</evidence>
<dbReference type="InterPro" id="IPR036188">
    <property type="entry name" value="FAD/NAD-bd_sf"/>
</dbReference>
<evidence type="ECO:0000256" key="5">
    <source>
        <dbReference type="ARBA" id="ARBA00023033"/>
    </source>
</evidence>
<dbReference type="Pfam" id="PF01494">
    <property type="entry name" value="FAD_binding_3"/>
    <property type="match status" value="1"/>
</dbReference>
<dbReference type="GO" id="GO:0004497">
    <property type="term" value="F:monooxygenase activity"/>
    <property type="evidence" value="ECO:0007669"/>
    <property type="project" value="UniProtKB-KW"/>
</dbReference>
<dbReference type="InterPro" id="IPR050493">
    <property type="entry name" value="FAD-dep_Monooxygenase_BioMet"/>
</dbReference>
<gene>
    <name evidence="7" type="ORF">KXQ929_LOCUS29032</name>
</gene>
<dbReference type="Proteomes" id="UP000663868">
    <property type="component" value="Unassembled WGS sequence"/>
</dbReference>
<dbReference type="Gene3D" id="3.50.50.60">
    <property type="entry name" value="FAD/NAD(P)-binding domain"/>
    <property type="match status" value="1"/>
</dbReference>
<proteinExistence type="predicted"/>
<dbReference type="EMBL" id="CAJOBB010002948">
    <property type="protein sequence ID" value="CAF4010308.1"/>
    <property type="molecule type" value="Genomic_DNA"/>
</dbReference>
<dbReference type="InterPro" id="IPR002938">
    <property type="entry name" value="FAD-bd"/>
</dbReference>
<protein>
    <recommendedName>
        <fullName evidence="6">FAD-binding domain-containing protein</fullName>
    </recommendedName>
</protein>
<evidence type="ECO:0000313" key="7">
    <source>
        <dbReference type="EMBL" id="CAF4010308.1"/>
    </source>
</evidence>
<dbReference type="SUPFAM" id="SSF51905">
    <property type="entry name" value="FAD/NAD(P)-binding domain"/>
    <property type="match status" value="1"/>
</dbReference>
<dbReference type="PRINTS" id="PR00420">
    <property type="entry name" value="RNGMNOXGNASE"/>
</dbReference>
<feature type="domain" description="FAD-binding" evidence="6">
    <location>
        <begin position="11"/>
        <end position="356"/>
    </location>
</feature>
<dbReference type="PANTHER" id="PTHR13789:SF318">
    <property type="entry name" value="GERANYLGERANYL DIPHOSPHATE REDUCTASE"/>
    <property type="match status" value="1"/>
</dbReference>
<keyword evidence="3" id="KW-0274">FAD</keyword>
<comment type="cofactor">
    <cofactor evidence="1">
        <name>FAD</name>
        <dbReference type="ChEBI" id="CHEBI:57692"/>
    </cofactor>
</comment>
<evidence type="ECO:0000256" key="4">
    <source>
        <dbReference type="ARBA" id="ARBA00023002"/>
    </source>
</evidence>
<keyword evidence="4" id="KW-0560">Oxidoreductase</keyword>
<organism evidence="7 8">
    <name type="scientific">Adineta steineri</name>
    <dbReference type="NCBI Taxonomy" id="433720"/>
    <lineage>
        <taxon>Eukaryota</taxon>
        <taxon>Metazoa</taxon>
        <taxon>Spiralia</taxon>
        <taxon>Gnathifera</taxon>
        <taxon>Rotifera</taxon>
        <taxon>Eurotatoria</taxon>
        <taxon>Bdelloidea</taxon>
        <taxon>Adinetida</taxon>
        <taxon>Adinetidae</taxon>
        <taxon>Adineta</taxon>
    </lineage>
</organism>
<evidence type="ECO:0000256" key="3">
    <source>
        <dbReference type="ARBA" id="ARBA00022827"/>
    </source>
</evidence>